<comment type="caution">
    <text evidence="3">The sequence shown here is derived from an EMBL/GenBank/DDBJ whole genome shotgun (WGS) entry which is preliminary data.</text>
</comment>
<gene>
    <name evidence="3" type="ORF">ECRASSUSDP1_LOCUS18726</name>
</gene>
<keyword evidence="1" id="KW-0472">Membrane</keyword>
<organism evidence="3 4">
    <name type="scientific">Euplotes crassus</name>
    <dbReference type="NCBI Taxonomy" id="5936"/>
    <lineage>
        <taxon>Eukaryota</taxon>
        <taxon>Sar</taxon>
        <taxon>Alveolata</taxon>
        <taxon>Ciliophora</taxon>
        <taxon>Intramacronucleata</taxon>
        <taxon>Spirotrichea</taxon>
        <taxon>Hypotrichia</taxon>
        <taxon>Euplotida</taxon>
        <taxon>Euplotidae</taxon>
        <taxon>Moneuplotes</taxon>
    </lineage>
</organism>
<dbReference type="AlphaFoldDB" id="A0AAD1XR95"/>
<feature type="chain" id="PRO_5042011147" evidence="2">
    <location>
        <begin position="17"/>
        <end position="279"/>
    </location>
</feature>
<accession>A0AAD1XR95</accession>
<feature type="transmembrane region" description="Helical" evidence="1">
    <location>
        <begin position="47"/>
        <end position="69"/>
    </location>
</feature>
<proteinExistence type="predicted"/>
<reference evidence="3" key="1">
    <citation type="submission" date="2023-07" db="EMBL/GenBank/DDBJ databases">
        <authorList>
            <consortium name="AG Swart"/>
            <person name="Singh M."/>
            <person name="Singh A."/>
            <person name="Seah K."/>
            <person name="Emmerich C."/>
        </authorList>
    </citation>
    <scope>NUCLEOTIDE SEQUENCE</scope>
    <source>
        <strain evidence="3">DP1</strain>
    </source>
</reference>
<evidence type="ECO:0000256" key="1">
    <source>
        <dbReference type="SAM" id="Phobius"/>
    </source>
</evidence>
<name>A0AAD1XR95_EUPCR</name>
<keyword evidence="1" id="KW-1133">Transmembrane helix</keyword>
<evidence type="ECO:0000313" key="4">
    <source>
        <dbReference type="Proteomes" id="UP001295684"/>
    </source>
</evidence>
<keyword evidence="4" id="KW-1185">Reference proteome</keyword>
<sequence length="279" mass="32124">MLKYFIFLLLLLVSKAEEEVDCTKTCDFCCIQGECRAKSECIDGVTYLLGFCLLITLLLGAAIVFLCHLKYKNKNKNLSKYAMKLGVYKKTDGKNNKTSKARGKVLPLSINKVENLQNHPNFRRKISRANKKNKSYTSVEALVLPSVHRRYQKRFPNIKNISYESCRLLFGKSELNYSVNHDSYKQCESEEAVFIEDLHDVDDKQMSIDSSKQLFQQSVINSSKDDFRNTKDNSRAGTFMVDNFTNKPIPGLQKGNMIKILNFKDNKPLRHPLRISRNQ</sequence>
<dbReference type="EMBL" id="CAMPGE010018976">
    <property type="protein sequence ID" value="CAI2377342.1"/>
    <property type="molecule type" value="Genomic_DNA"/>
</dbReference>
<keyword evidence="1" id="KW-0812">Transmembrane</keyword>
<evidence type="ECO:0000256" key="2">
    <source>
        <dbReference type="SAM" id="SignalP"/>
    </source>
</evidence>
<protein>
    <submittedName>
        <fullName evidence="3">Uncharacterized protein</fullName>
    </submittedName>
</protein>
<keyword evidence="2" id="KW-0732">Signal</keyword>
<feature type="signal peptide" evidence="2">
    <location>
        <begin position="1"/>
        <end position="16"/>
    </location>
</feature>
<dbReference type="Proteomes" id="UP001295684">
    <property type="component" value="Unassembled WGS sequence"/>
</dbReference>
<evidence type="ECO:0000313" key="3">
    <source>
        <dbReference type="EMBL" id="CAI2377342.1"/>
    </source>
</evidence>